<dbReference type="AlphaFoldDB" id="A0A3M6VBY2"/>
<evidence type="ECO:0000313" key="1">
    <source>
        <dbReference type="EMBL" id="RMX62916.1"/>
    </source>
</evidence>
<dbReference type="STRING" id="542832.A0A3M6VBY2"/>
<organism evidence="1 3">
    <name type="scientific">Peronospora effusa</name>
    <dbReference type="NCBI Taxonomy" id="542832"/>
    <lineage>
        <taxon>Eukaryota</taxon>
        <taxon>Sar</taxon>
        <taxon>Stramenopiles</taxon>
        <taxon>Oomycota</taxon>
        <taxon>Peronosporomycetes</taxon>
        <taxon>Peronosporales</taxon>
        <taxon>Peronosporaceae</taxon>
        <taxon>Peronospora</taxon>
    </lineage>
</organism>
<protein>
    <submittedName>
        <fullName evidence="1">Uncharacterized protein</fullName>
    </submittedName>
</protein>
<reference evidence="3 4" key="1">
    <citation type="submission" date="2018-06" db="EMBL/GenBank/DDBJ databases">
        <title>Comparative genomics of downy mildews reveals potential adaptations to biotrophy.</title>
        <authorList>
            <person name="Fletcher K."/>
            <person name="Klosterman S.J."/>
            <person name="Derevnina L."/>
            <person name="Martin F."/>
            <person name="Koike S."/>
            <person name="Reyes Chin-Wo S."/>
            <person name="Mou B."/>
            <person name="Michelmore R."/>
        </authorList>
    </citation>
    <scope>NUCLEOTIDE SEQUENCE [LARGE SCALE GENOMIC DNA]</scope>
    <source>
        <strain evidence="2 4">R13</strain>
        <strain evidence="1 3">R14</strain>
    </source>
</reference>
<name>A0A3M6VBY2_9STRA</name>
<evidence type="ECO:0000313" key="3">
    <source>
        <dbReference type="Proteomes" id="UP000282087"/>
    </source>
</evidence>
<keyword evidence="3" id="KW-1185">Reference proteome</keyword>
<evidence type="ECO:0000313" key="4">
    <source>
        <dbReference type="Proteomes" id="UP000286097"/>
    </source>
</evidence>
<gene>
    <name evidence="2" type="ORF">DD237_004920</name>
    <name evidence="1" type="ORF">DD238_007524</name>
</gene>
<dbReference type="VEuPathDB" id="FungiDB:DD237_004920"/>
<comment type="caution">
    <text evidence="1">The sequence shown here is derived from an EMBL/GenBank/DDBJ whole genome shotgun (WGS) entry which is preliminary data.</text>
</comment>
<dbReference type="Proteomes" id="UP000286097">
    <property type="component" value="Unassembled WGS sequence"/>
</dbReference>
<dbReference type="Proteomes" id="UP000282087">
    <property type="component" value="Unassembled WGS sequence"/>
</dbReference>
<proteinExistence type="predicted"/>
<evidence type="ECO:0000313" key="2">
    <source>
        <dbReference type="EMBL" id="RQM12073.1"/>
    </source>
</evidence>
<sequence length="107" mass="12071">MVEFDTMARLLYVIRSLPDFCDHGETALSYSLPKRSALMALCSILMQEEEEIKLHASSSLPDPSTLPTHLIELRNLLHHRLGKHAICSLTYFSDTGSATGSRKIFFF</sequence>
<dbReference type="EMBL" id="QKXF01000365">
    <property type="protein sequence ID" value="RQM12073.1"/>
    <property type="molecule type" value="Genomic_DNA"/>
</dbReference>
<dbReference type="EMBL" id="QLLG01000482">
    <property type="protein sequence ID" value="RMX62916.1"/>
    <property type="molecule type" value="Genomic_DNA"/>
</dbReference>
<accession>A0A3M6VBY2</accession>